<dbReference type="EMBL" id="CP019474">
    <property type="protein sequence ID" value="UQC78400.1"/>
    <property type="molecule type" value="Genomic_DNA"/>
</dbReference>
<sequence length="52" mass="5909">NTLIAGIIKISFGLSKEIVALGIIEIETHFRTITFYILPINTLFLLYLKDID</sequence>
<reference evidence="1" key="1">
    <citation type="journal article" date="2021" name="Mol. Plant Microbe Interact.">
        <title>Complete Genome Sequence of the Plant-Pathogenic Fungus Colletotrichum lupini.</title>
        <authorList>
            <person name="Baroncelli R."/>
            <person name="Pensec F."/>
            <person name="Da Lio D."/>
            <person name="Boufleur T."/>
            <person name="Vicente I."/>
            <person name="Sarrocco S."/>
            <person name="Picot A."/>
            <person name="Baraldi E."/>
            <person name="Sukno S."/>
            <person name="Thon M."/>
            <person name="Le Floch G."/>
        </authorList>
    </citation>
    <scope>NUCLEOTIDE SEQUENCE</scope>
    <source>
        <strain evidence="1">IMI 504893</strain>
    </source>
</reference>
<name>A0A9Q8SK61_9PEZI</name>
<evidence type="ECO:0000313" key="1">
    <source>
        <dbReference type="EMBL" id="UQC78400.1"/>
    </source>
</evidence>
<proteinExistence type="predicted"/>
<dbReference type="GeneID" id="73337904"/>
<dbReference type="RefSeq" id="XP_049140037.1">
    <property type="nucleotide sequence ID" value="XM_049282894.1"/>
</dbReference>
<keyword evidence="2" id="KW-1185">Reference proteome</keyword>
<evidence type="ECO:0000313" key="2">
    <source>
        <dbReference type="Proteomes" id="UP000830671"/>
    </source>
</evidence>
<protein>
    <submittedName>
        <fullName evidence="1">Uncharacterized protein</fullName>
    </submittedName>
</protein>
<feature type="non-terminal residue" evidence="1">
    <location>
        <position position="1"/>
    </location>
</feature>
<dbReference type="AlphaFoldDB" id="A0A9Q8SK61"/>
<accession>A0A9Q8SK61</accession>
<dbReference type="Proteomes" id="UP000830671">
    <property type="component" value="Chromosome 2"/>
</dbReference>
<gene>
    <name evidence="1" type="ORF">CLUP02_03877</name>
</gene>
<organism evidence="1 2">
    <name type="scientific">Colletotrichum lupini</name>
    <dbReference type="NCBI Taxonomy" id="145971"/>
    <lineage>
        <taxon>Eukaryota</taxon>
        <taxon>Fungi</taxon>
        <taxon>Dikarya</taxon>
        <taxon>Ascomycota</taxon>
        <taxon>Pezizomycotina</taxon>
        <taxon>Sordariomycetes</taxon>
        <taxon>Hypocreomycetidae</taxon>
        <taxon>Glomerellales</taxon>
        <taxon>Glomerellaceae</taxon>
        <taxon>Colletotrichum</taxon>
        <taxon>Colletotrichum acutatum species complex</taxon>
    </lineage>
</organism>
<dbReference type="KEGG" id="clup:CLUP02_03877"/>